<keyword evidence="1" id="KW-0378">Hydrolase</keyword>
<dbReference type="InterPro" id="IPR004175">
    <property type="entry name" value="RNA_CPDase"/>
</dbReference>
<evidence type="ECO:0000313" key="3">
    <source>
        <dbReference type="Proteomes" id="UP000269410"/>
    </source>
</evidence>
<reference evidence="2 3" key="1">
    <citation type="submission" date="2018-10" db="EMBL/GenBank/DDBJ databases">
        <title>Thermophilic Lithotrophy and Phototrophy in an Intertidal, Iron-rich, Geothermal Spring.</title>
        <authorList>
            <person name="Ward L.M."/>
            <person name="Idei A."/>
            <person name="Nakagawa M."/>
            <person name="Ueno Y."/>
            <person name="Fischer W."/>
            <person name="Mcglynn S.E."/>
        </authorList>
    </citation>
    <scope>NUCLEOTIDE SEQUENCE [LARGE SCALE GENOMIC DNA]</scope>
    <source>
        <strain evidence="2">J137</strain>
    </source>
</reference>
<dbReference type="Gene3D" id="3.90.1140.10">
    <property type="entry name" value="Cyclic phosphodiesterase"/>
    <property type="match status" value="1"/>
</dbReference>
<accession>A0A3M0Z1U1</accession>
<dbReference type="NCBIfam" id="TIGR02258">
    <property type="entry name" value="2_5_ligase"/>
    <property type="match status" value="1"/>
</dbReference>
<evidence type="ECO:0000313" key="2">
    <source>
        <dbReference type="EMBL" id="RMD77744.1"/>
    </source>
</evidence>
<dbReference type="AlphaFoldDB" id="A0A3M0Z1U1"/>
<dbReference type="GO" id="GO:0008664">
    <property type="term" value="F:RNA 2',3'-cyclic 3'-phosphodiesterase activity"/>
    <property type="evidence" value="ECO:0007669"/>
    <property type="project" value="InterPro"/>
</dbReference>
<dbReference type="EMBL" id="RFKV01000004">
    <property type="protein sequence ID" value="RMD77744.1"/>
    <property type="molecule type" value="Genomic_DNA"/>
</dbReference>
<proteinExistence type="predicted"/>
<dbReference type="InterPro" id="IPR009097">
    <property type="entry name" value="Cyclic_Pdiesterase"/>
</dbReference>
<evidence type="ECO:0000256" key="1">
    <source>
        <dbReference type="ARBA" id="ARBA00022801"/>
    </source>
</evidence>
<organism evidence="2 3">
    <name type="scientific">Candidatus Dojkabacteria bacterium</name>
    <dbReference type="NCBI Taxonomy" id="2099670"/>
    <lineage>
        <taxon>Bacteria</taxon>
        <taxon>Candidatus Dojkabacteria</taxon>
    </lineage>
</organism>
<sequence length="194" mass="23032">MRIFLGIFPPSEVYGRFFADVFKFLDKQKRNLDFFSLEQIHLNIKFIGANVSESSYKTVIDFLKQFEGQYTKPEIKIKRVQFGFDHQLNPNYIVADVEESDSLLQLSEEIHKLIKYLKLKDTILWKEKHSNKFHISLARKKKDKNTALNRQLKELMKNFSLPMPDPFQADSLYVVQSILTNKKPVYKRRDRILL</sequence>
<protein>
    <submittedName>
        <fullName evidence="2">RNA 2',3'-cyclic phosphodiesterase</fullName>
    </submittedName>
</protein>
<gene>
    <name evidence="2" type="primary">thpR</name>
    <name evidence="2" type="ORF">D6810_00120</name>
</gene>
<dbReference type="PANTHER" id="PTHR35561">
    <property type="entry name" value="RNA 2',3'-CYCLIC PHOSPHODIESTERASE"/>
    <property type="match status" value="1"/>
</dbReference>
<dbReference type="SUPFAM" id="SSF55144">
    <property type="entry name" value="LigT-like"/>
    <property type="match status" value="1"/>
</dbReference>
<comment type="caution">
    <text evidence="2">The sequence shown here is derived from an EMBL/GenBank/DDBJ whole genome shotgun (WGS) entry which is preliminary data.</text>
</comment>
<dbReference type="Proteomes" id="UP000269410">
    <property type="component" value="Unassembled WGS sequence"/>
</dbReference>
<dbReference type="GO" id="GO:0004113">
    <property type="term" value="F:2',3'-cyclic-nucleotide 3'-phosphodiesterase activity"/>
    <property type="evidence" value="ECO:0007669"/>
    <property type="project" value="InterPro"/>
</dbReference>
<dbReference type="PANTHER" id="PTHR35561:SF1">
    <property type="entry name" value="RNA 2',3'-CYCLIC PHOSPHODIESTERASE"/>
    <property type="match status" value="1"/>
</dbReference>
<name>A0A3M0Z1U1_9BACT</name>